<dbReference type="Pfam" id="PF08843">
    <property type="entry name" value="AbiEii"/>
    <property type="match status" value="1"/>
</dbReference>
<protein>
    <recommendedName>
        <fullName evidence="3">Nucleotidyl transferase AbiEii/AbiGii toxin family protein</fullName>
    </recommendedName>
</protein>
<organism evidence="1 2">
    <name type="scientific">Candidatus Nealsonbacteria bacterium CG_4_9_14_0_8_um_filter_35_12</name>
    <dbReference type="NCBI Taxonomy" id="1974692"/>
    <lineage>
        <taxon>Bacteria</taxon>
        <taxon>Candidatus Nealsoniibacteriota</taxon>
    </lineage>
</organism>
<dbReference type="Proteomes" id="UP000228875">
    <property type="component" value="Unassembled WGS sequence"/>
</dbReference>
<evidence type="ECO:0000313" key="2">
    <source>
        <dbReference type="Proteomes" id="UP000228875"/>
    </source>
</evidence>
<accession>A0A2M8DMR9</accession>
<evidence type="ECO:0000313" key="1">
    <source>
        <dbReference type="EMBL" id="PJB99418.1"/>
    </source>
</evidence>
<sequence>MHLEILDPKRKKLLSKLDFLNKQGFYMAGGTALALQIGHRTSLDFDFYTENKFVSEKIHQELRKRFNEVVLLQKSEETLIVKVDNVAISFFCYPYPLIHPEIRCKEIYLASKEDIAAMKIIAISDRGAKRDFIDVYFLLKEFSLKEIFDFVKKKYPEFNIYVGLRGLAYFADAEKKQQRKLYLFRSVSWVEIKKFLIKEVRKFQKNA</sequence>
<name>A0A2M8DMR9_9BACT</name>
<proteinExistence type="predicted"/>
<dbReference type="InterPro" id="IPR014942">
    <property type="entry name" value="AbiEii"/>
</dbReference>
<dbReference type="AlphaFoldDB" id="A0A2M8DMR9"/>
<comment type="caution">
    <text evidence="1">The sequence shown here is derived from an EMBL/GenBank/DDBJ whole genome shotgun (WGS) entry which is preliminary data.</text>
</comment>
<dbReference type="EMBL" id="PFTB01000044">
    <property type="protein sequence ID" value="PJB99418.1"/>
    <property type="molecule type" value="Genomic_DNA"/>
</dbReference>
<reference evidence="2" key="1">
    <citation type="submission" date="2017-09" db="EMBL/GenBank/DDBJ databases">
        <title>Depth-based differentiation of microbial function through sediment-hosted aquifers and enrichment of novel symbionts in the deep terrestrial subsurface.</title>
        <authorList>
            <person name="Probst A.J."/>
            <person name="Ladd B."/>
            <person name="Jarett J.K."/>
            <person name="Geller-Mcgrath D.E."/>
            <person name="Sieber C.M.K."/>
            <person name="Emerson J.B."/>
            <person name="Anantharaman K."/>
            <person name="Thomas B.C."/>
            <person name="Malmstrom R."/>
            <person name="Stieglmeier M."/>
            <person name="Klingl A."/>
            <person name="Woyke T."/>
            <person name="Ryan C.M."/>
            <person name="Banfield J.F."/>
        </authorList>
    </citation>
    <scope>NUCLEOTIDE SEQUENCE [LARGE SCALE GENOMIC DNA]</scope>
</reference>
<gene>
    <name evidence="1" type="ORF">CO077_01825</name>
</gene>
<evidence type="ECO:0008006" key="3">
    <source>
        <dbReference type="Google" id="ProtNLM"/>
    </source>
</evidence>